<keyword evidence="2" id="KW-1185">Reference proteome</keyword>
<dbReference type="EMBL" id="JAGKQM010000002">
    <property type="protein sequence ID" value="KAH0937429.1"/>
    <property type="molecule type" value="Genomic_DNA"/>
</dbReference>
<sequence length="60" mass="7142">MEIWKYCFFNVDFRVKNVWMYNFSGMDEDEFALAAGFVIHEKIMEKLMIKTSSVPANKKL</sequence>
<organism evidence="1 2">
    <name type="scientific">Brassica napus</name>
    <name type="common">Rape</name>
    <dbReference type="NCBI Taxonomy" id="3708"/>
    <lineage>
        <taxon>Eukaryota</taxon>
        <taxon>Viridiplantae</taxon>
        <taxon>Streptophyta</taxon>
        <taxon>Embryophyta</taxon>
        <taxon>Tracheophyta</taxon>
        <taxon>Spermatophyta</taxon>
        <taxon>Magnoliopsida</taxon>
        <taxon>eudicotyledons</taxon>
        <taxon>Gunneridae</taxon>
        <taxon>Pentapetalae</taxon>
        <taxon>rosids</taxon>
        <taxon>malvids</taxon>
        <taxon>Brassicales</taxon>
        <taxon>Brassicaceae</taxon>
        <taxon>Brassiceae</taxon>
        <taxon>Brassica</taxon>
    </lineage>
</organism>
<accession>A0ABQ8E706</accession>
<reference evidence="1 2" key="1">
    <citation type="submission" date="2021-05" db="EMBL/GenBank/DDBJ databases">
        <title>Genome Assembly of Synthetic Allotetraploid Brassica napus Reveals Homoeologous Exchanges between Subgenomes.</title>
        <authorList>
            <person name="Davis J.T."/>
        </authorList>
    </citation>
    <scope>NUCLEOTIDE SEQUENCE [LARGE SCALE GENOMIC DNA]</scope>
    <source>
        <strain evidence="2">cv. Da-Ae</strain>
        <tissue evidence="1">Seedling</tissue>
    </source>
</reference>
<comment type="caution">
    <text evidence="1">The sequence shown here is derived from an EMBL/GenBank/DDBJ whole genome shotgun (WGS) entry which is preliminary data.</text>
</comment>
<name>A0ABQ8E706_BRANA</name>
<dbReference type="Proteomes" id="UP000824890">
    <property type="component" value="Unassembled WGS sequence"/>
</dbReference>
<protein>
    <submittedName>
        <fullName evidence="1">Uncharacterized protein</fullName>
    </submittedName>
</protein>
<evidence type="ECO:0000313" key="1">
    <source>
        <dbReference type="EMBL" id="KAH0937429.1"/>
    </source>
</evidence>
<proteinExistence type="predicted"/>
<gene>
    <name evidence="1" type="ORF">HID58_004890</name>
</gene>
<evidence type="ECO:0000313" key="2">
    <source>
        <dbReference type="Proteomes" id="UP000824890"/>
    </source>
</evidence>